<evidence type="ECO:0008006" key="3">
    <source>
        <dbReference type="Google" id="ProtNLM"/>
    </source>
</evidence>
<comment type="caution">
    <text evidence="1">The sequence shown here is derived from an EMBL/GenBank/DDBJ whole genome shotgun (WGS) entry which is preliminary data.</text>
</comment>
<dbReference type="Gene3D" id="3.40.1760.10">
    <property type="entry name" value="YfbM-like super family"/>
    <property type="match status" value="1"/>
</dbReference>
<dbReference type="Proteomes" id="UP000003227">
    <property type="component" value="Unassembled WGS sequence"/>
</dbReference>
<evidence type="ECO:0000313" key="1">
    <source>
        <dbReference type="EMBL" id="EFH05982.1"/>
    </source>
</evidence>
<dbReference type="AlphaFoldDB" id="D5Q7Y2"/>
<sequence>MILFLIYFIVNKLDYKLKLKKTLLRRNVIMGMIGCYTKISEENVFKLQQAEENLQDFVFEDSNENSTINIDKAWHAIHFTLTGCPFGGDEDNIFSKLVLSGNILMEIDGEFPVMLITANDVKKLSKAMNSLEEQEFRKRFNINEMLENNIYPVMNDESEDDFFEYVWANLIELKRFIQEASDDGQAVIFFIM</sequence>
<protein>
    <recommendedName>
        <fullName evidence="3">DUF1877 domain-containing protein</fullName>
    </recommendedName>
</protein>
<gene>
    <name evidence="1" type="ORF">HMPREF0220_3016</name>
</gene>
<proteinExistence type="predicted"/>
<evidence type="ECO:0000313" key="2">
    <source>
        <dbReference type="Proteomes" id="UP000003227"/>
    </source>
</evidence>
<name>D5Q7Y2_CLODI</name>
<dbReference type="HOGENOM" id="CLU_110577_1_1_9"/>
<dbReference type="EMBL" id="ADNX01000080">
    <property type="protein sequence ID" value="EFH05982.1"/>
    <property type="molecule type" value="Genomic_DNA"/>
</dbReference>
<dbReference type="Pfam" id="PF08974">
    <property type="entry name" value="DUF1877"/>
    <property type="match status" value="1"/>
</dbReference>
<reference evidence="1 2" key="1">
    <citation type="submission" date="2010-05" db="EMBL/GenBank/DDBJ databases">
        <authorList>
            <person name="Qin X."/>
            <person name="Bachman B."/>
            <person name="Battles P."/>
            <person name="Bell A."/>
            <person name="Bess C."/>
            <person name="Bickham C."/>
            <person name="Chaboub L."/>
            <person name="Chen D."/>
            <person name="Coyle M."/>
            <person name="Deiros D.R."/>
            <person name="Dinh H."/>
            <person name="Forbes L."/>
            <person name="Fowler G."/>
            <person name="Francisco L."/>
            <person name="Fu Q."/>
            <person name="Gubbala S."/>
            <person name="Hale W."/>
            <person name="Han Y."/>
            <person name="Hemphill L."/>
            <person name="Highlander S.K."/>
            <person name="Hirani K."/>
            <person name="Hogues M."/>
            <person name="Jackson L."/>
            <person name="Jakkamsetti A."/>
            <person name="Javaid M."/>
            <person name="Jiang H."/>
            <person name="Korchina V."/>
            <person name="Kovar C."/>
            <person name="Lara F."/>
            <person name="Lee S."/>
            <person name="Mata R."/>
            <person name="Mathew T."/>
            <person name="Moen C."/>
            <person name="Morales K."/>
            <person name="Munidasa M."/>
            <person name="Nazareth L."/>
            <person name="Ngo R."/>
            <person name="Nguyen L."/>
            <person name="Okwuonu G."/>
            <person name="Ongeri F."/>
            <person name="Patil S."/>
            <person name="Petrosino J."/>
            <person name="Pham C."/>
            <person name="Pham P."/>
            <person name="Pu L.-L."/>
            <person name="Puazo M."/>
            <person name="Raj R."/>
            <person name="Reid J."/>
            <person name="Rouhana J."/>
            <person name="Saada N."/>
            <person name="Shang Y."/>
            <person name="Simmons D."/>
            <person name="Thornton R."/>
            <person name="Warren J."/>
            <person name="Weissenberger G."/>
            <person name="Zhang J."/>
            <person name="Zhang L."/>
            <person name="Zhou C."/>
            <person name="Zhu D."/>
            <person name="Muzny D."/>
            <person name="Worley K."/>
            <person name="Gibbs R."/>
        </authorList>
    </citation>
    <scope>NUCLEOTIDE SEQUENCE [LARGE SCALE GENOMIC DNA]</scope>
    <source>
        <strain evidence="1 2">NAP08</strain>
    </source>
</reference>
<dbReference type="InterPro" id="IPR035944">
    <property type="entry name" value="YfbM-like_sf"/>
</dbReference>
<organism evidence="1 2">
    <name type="scientific">Clostridioides difficile NAP08</name>
    <dbReference type="NCBI Taxonomy" id="525259"/>
    <lineage>
        <taxon>Bacteria</taxon>
        <taxon>Bacillati</taxon>
        <taxon>Bacillota</taxon>
        <taxon>Clostridia</taxon>
        <taxon>Peptostreptococcales</taxon>
        <taxon>Peptostreptococcaceae</taxon>
        <taxon>Clostridioides</taxon>
    </lineage>
</organism>
<accession>D5Q7Y2</accession>
<dbReference type="SUPFAM" id="SSF111069">
    <property type="entry name" value="Hypothetical protein yfbM"/>
    <property type="match status" value="1"/>
</dbReference>
<dbReference type="InterPro" id="IPR015068">
    <property type="entry name" value="DUF1877"/>
</dbReference>